<dbReference type="RefSeq" id="WP_055940594.1">
    <property type="nucleotide sequence ID" value="NZ_JAQDCV010000006.1"/>
</dbReference>
<accession>A0AAW3JVG9</accession>
<reference evidence="1 2" key="1">
    <citation type="submission" date="2015-10" db="EMBL/GenBank/DDBJ databases">
        <title>Butyribacter intestini gen. nov., sp. nov., a butyric acid-producing bacterium of the family Lachnospiraceae isolated from the human faeces.</title>
        <authorList>
            <person name="Zou Y."/>
            <person name="Xue W."/>
            <person name="Luo G."/>
            <person name="Lv M."/>
        </authorList>
    </citation>
    <scope>NUCLEOTIDE SEQUENCE [LARGE SCALE GENOMIC DNA]</scope>
    <source>
        <strain evidence="1 2">TF01-11</strain>
    </source>
</reference>
<dbReference type="Proteomes" id="UP000050833">
    <property type="component" value="Unassembled WGS sequence"/>
</dbReference>
<proteinExistence type="predicted"/>
<comment type="caution">
    <text evidence="1">The sequence shown here is derived from an EMBL/GenBank/DDBJ whole genome shotgun (WGS) entry which is preliminary data.</text>
</comment>
<evidence type="ECO:0000313" key="2">
    <source>
        <dbReference type="Proteomes" id="UP000050833"/>
    </source>
</evidence>
<evidence type="ECO:0008006" key="3">
    <source>
        <dbReference type="Google" id="ProtNLM"/>
    </source>
</evidence>
<protein>
    <recommendedName>
        <fullName evidence="3">Abortive infection bacteriophage resistance protein</fullName>
    </recommendedName>
</protein>
<dbReference type="EMBL" id="LLKB01000001">
    <property type="protein sequence ID" value="KQC85751.1"/>
    <property type="molecule type" value="Genomic_DNA"/>
</dbReference>
<dbReference type="AlphaFoldDB" id="A0AAW3JVG9"/>
<organism evidence="1 2">
    <name type="scientific">Butyribacter intestini</name>
    <dbReference type="NCBI Taxonomy" id="1703332"/>
    <lineage>
        <taxon>Bacteria</taxon>
        <taxon>Bacillati</taxon>
        <taxon>Bacillota</taxon>
        <taxon>Clostridia</taxon>
        <taxon>Lachnospirales</taxon>
        <taxon>Lachnospiraceae</taxon>
        <taxon>Butyribacter</taxon>
    </lineage>
</organism>
<evidence type="ECO:0000313" key="1">
    <source>
        <dbReference type="EMBL" id="KQC85751.1"/>
    </source>
</evidence>
<sequence length="296" mass="35129">MDLKKPLTFDEQLDKLIAHGMIVADREKAKDILKRVNYYRFTGYALQFRQEPSGSDYLEGTTFETVYHLYKVDEILRDTFRRYIEKAEVYYRTQIAYGFSIAKCTEAPYDQHYDENNFYNKKGYKEVMENFSREKNYYKDSLIVKHHKIKYSSKMPLWVIVELMSFSNMSKLYSSMYYSEKDVIAHMVGVGRDTLENHLHCLSVLRNKCAHASRMYNTDFNPPAKFTTSFLRKHPEIKNNSLFAYTLVLLKRLPDEESKKSLVQIVETVIDEYRNDIDLELIGFPENYLEIMNNNL</sequence>
<keyword evidence="2" id="KW-1185">Reference proteome</keyword>
<dbReference type="Pfam" id="PF07751">
    <property type="entry name" value="Abi_2"/>
    <property type="match status" value="1"/>
</dbReference>
<dbReference type="InterPro" id="IPR011664">
    <property type="entry name" value="Abi_system_AbiD/AbiF-like"/>
</dbReference>
<name>A0AAW3JVG9_9FIRM</name>
<gene>
    <name evidence="1" type="ORF">APZ18_00650</name>
</gene>